<evidence type="ECO:0000313" key="1">
    <source>
        <dbReference type="EMBL" id="KIK41803.1"/>
    </source>
</evidence>
<gene>
    <name evidence="1" type="ORF">CY34DRAFT_186216</name>
</gene>
<keyword evidence="2" id="KW-1185">Reference proteome</keyword>
<sequence>MQRLFTHDASNVPLVVLVHDVSHISETLSVAKAARHRLVVDDGSNKNLICCPCGYVLLINGSPAILVSEQASSSRLMRASELVRKVTHRLYDVRMGNYLFGTLDKAIDRRLEMSDDSTSTTCGSEFNGLRGCGACQRVDCLPEDYW</sequence>
<dbReference type="HOGENOM" id="CLU_1778683_0_0_1"/>
<dbReference type="AlphaFoldDB" id="A0A0D0BES1"/>
<reference evidence="1 2" key="1">
    <citation type="submission" date="2014-04" db="EMBL/GenBank/DDBJ databases">
        <authorList>
            <consortium name="DOE Joint Genome Institute"/>
            <person name="Kuo A."/>
            <person name="Ruytinx J."/>
            <person name="Rineau F."/>
            <person name="Colpaert J."/>
            <person name="Kohler A."/>
            <person name="Nagy L.G."/>
            <person name="Floudas D."/>
            <person name="Copeland A."/>
            <person name="Barry K.W."/>
            <person name="Cichocki N."/>
            <person name="Veneault-Fourrey C."/>
            <person name="LaButti K."/>
            <person name="Lindquist E.A."/>
            <person name="Lipzen A."/>
            <person name="Lundell T."/>
            <person name="Morin E."/>
            <person name="Murat C."/>
            <person name="Sun H."/>
            <person name="Tunlid A."/>
            <person name="Henrissat B."/>
            <person name="Grigoriev I.V."/>
            <person name="Hibbett D.S."/>
            <person name="Martin F."/>
            <person name="Nordberg H.P."/>
            <person name="Cantor M.N."/>
            <person name="Hua S.X."/>
        </authorList>
    </citation>
    <scope>NUCLEOTIDE SEQUENCE [LARGE SCALE GENOMIC DNA]</scope>
    <source>
        <strain evidence="1 2">UH-Slu-Lm8-n1</strain>
    </source>
</reference>
<reference evidence="2" key="2">
    <citation type="submission" date="2015-01" db="EMBL/GenBank/DDBJ databases">
        <title>Evolutionary Origins and Diversification of the Mycorrhizal Mutualists.</title>
        <authorList>
            <consortium name="DOE Joint Genome Institute"/>
            <consortium name="Mycorrhizal Genomics Consortium"/>
            <person name="Kohler A."/>
            <person name="Kuo A."/>
            <person name="Nagy L.G."/>
            <person name="Floudas D."/>
            <person name="Copeland A."/>
            <person name="Barry K.W."/>
            <person name="Cichocki N."/>
            <person name="Veneault-Fourrey C."/>
            <person name="LaButti K."/>
            <person name="Lindquist E.A."/>
            <person name="Lipzen A."/>
            <person name="Lundell T."/>
            <person name="Morin E."/>
            <person name="Murat C."/>
            <person name="Riley R."/>
            <person name="Ohm R."/>
            <person name="Sun H."/>
            <person name="Tunlid A."/>
            <person name="Henrissat B."/>
            <person name="Grigoriev I.V."/>
            <person name="Hibbett D.S."/>
            <person name="Martin F."/>
        </authorList>
    </citation>
    <scope>NUCLEOTIDE SEQUENCE [LARGE SCALE GENOMIC DNA]</scope>
    <source>
        <strain evidence="2">UH-Slu-Lm8-n1</strain>
    </source>
</reference>
<proteinExistence type="predicted"/>
<accession>A0A0D0BES1</accession>
<evidence type="ECO:0000313" key="2">
    <source>
        <dbReference type="Proteomes" id="UP000054485"/>
    </source>
</evidence>
<dbReference type="EMBL" id="KN835258">
    <property type="protein sequence ID" value="KIK41803.1"/>
    <property type="molecule type" value="Genomic_DNA"/>
</dbReference>
<organism evidence="1 2">
    <name type="scientific">Suillus luteus UH-Slu-Lm8-n1</name>
    <dbReference type="NCBI Taxonomy" id="930992"/>
    <lineage>
        <taxon>Eukaryota</taxon>
        <taxon>Fungi</taxon>
        <taxon>Dikarya</taxon>
        <taxon>Basidiomycota</taxon>
        <taxon>Agaricomycotina</taxon>
        <taxon>Agaricomycetes</taxon>
        <taxon>Agaricomycetidae</taxon>
        <taxon>Boletales</taxon>
        <taxon>Suillineae</taxon>
        <taxon>Suillaceae</taxon>
        <taxon>Suillus</taxon>
    </lineage>
</organism>
<protein>
    <submittedName>
        <fullName evidence="1">Uncharacterized protein</fullName>
    </submittedName>
</protein>
<name>A0A0D0BES1_9AGAM</name>
<dbReference type="InParanoid" id="A0A0D0BES1"/>
<dbReference type="Proteomes" id="UP000054485">
    <property type="component" value="Unassembled WGS sequence"/>
</dbReference>